<feature type="chain" id="PRO_5044629042" evidence="1">
    <location>
        <begin position="24"/>
        <end position="114"/>
    </location>
</feature>
<dbReference type="GeneID" id="54469870"/>
<dbReference type="RefSeq" id="XP_033573800.1">
    <property type="nucleotide sequence ID" value="XM_033728977.1"/>
</dbReference>
<keyword evidence="3" id="KW-1185">Reference proteome</keyword>
<keyword evidence="1" id="KW-0732">Signal</keyword>
<name>A0A6A6YDD9_9PEZI</name>
<reference evidence="2 4" key="1">
    <citation type="journal article" date="2020" name="Stud. Mycol.">
        <title>101 Dothideomycetes genomes: a test case for predicting lifestyles and emergence of pathogens.</title>
        <authorList>
            <person name="Haridas S."/>
            <person name="Albert R."/>
            <person name="Binder M."/>
            <person name="Bloem J."/>
            <person name="Labutti K."/>
            <person name="Salamov A."/>
            <person name="Andreopoulos B."/>
            <person name="Baker S."/>
            <person name="Barry K."/>
            <person name="Bills G."/>
            <person name="Bluhm B."/>
            <person name="Cannon C."/>
            <person name="Castanera R."/>
            <person name="Culley D."/>
            <person name="Daum C."/>
            <person name="Ezra D."/>
            <person name="Gonzalez J."/>
            <person name="Henrissat B."/>
            <person name="Kuo A."/>
            <person name="Liang C."/>
            <person name="Lipzen A."/>
            <person name="Lutzoni F."/>
            <person name="Magnuson J."/>
            <person name="Mondo S."/>
            <person name="Nolan M."/>
            <person name="Ohm R."/>
            <person name="Pangilinan J."/>
            <person name="Park H.-J."/>
            <person name="Ramirez L."/>
            <person name="Alfaro M."/>
            <person name="Sun H."/>
            <person name="Tritt A."/>
            <person name="Yoshinaga Y."/>
            <person name="Zwiers L.-H."/>
            <person name="Turgeon B."/>
            <person name="Goodwin S."/>
            <person name="Spatafora J."/>
            <person name="Crous P."/>
            <person name="Grigoriev I."/>
        </authorList>
    </citation>
    <scope>NUCLEOTIDE SEQUENCE</scope>
    <source>
        <strain evidence="2 4">CBS 304.34</strain>
    </source>
</reference>
<sequence>MIGEHKVLVIMLLTLALLIGPSALPFSIRDHWKRALGTISSKIHFNINHFTKHSQDCHLDVFDTIEARRRGIRRRGARFPSKHDYALALLSIILRLRLDRFLRYVHEAYSETKP</sequence>
<evidence type="ECO:0000313" key="4">
    <source>
        <dbReference type="RefSeq" id="XP_033573800.1"/>
    </source>
</evidence>
<accession>A0A6A6YDD9</accession>
<organism evidence="2">
    <name type="scientific">Mytilinidion resinicola</name>
    <dbReference type="NCBI Taxonomy" id="574789"/>
    <lineage>
        <taxon>Eukaryota</taxon>
        <taxon>Fungi</taxon>
        <taxon>Dikarya</taxon>
        <taxon>Ascomycota</taxon>
        <taxon>Pezizomycotina</taxon>
        <taxon>Dothideomycetes</taxon>
        <taxon>Pleosporomycetidae</taxon>
        <taxon>Mytilinidiales</taxon>
        <taxon>Mytilinidiaceae</taxon>
        <taxon>Mytilinidion</taxon>
    </lineage>
</organism>
<dbReference type="Proteomes" id="UP000504636">
    <property type="component" value="Unplaced"/>
</dbReference>
<feature type="signal peptide" evidence="1">
    <location>
        <begin position="1"/>
        <end position="23"/>
    </location>
</feature>
<dbReference type="AlphaFoldDB" id="A0A6A6YDD9"/>
<dbReference type="EMBL" id="MU003706">
    <property type="protein sequence ID" value="KAF2806836.1"/>
    <property type="molecule type" value="Genomic_DNA"/>
</dbReference>
<protein>
    <submittedName>
        <fullName evidence="2 4">Uncharacterized protein</fullName>
    </submittedName>
</protein>
<evidence type="ECO:0000256" key="1">
    <source>
        <dbReference type="SAM" id="SignalP"/>
    </source>
</evidence>
<gene>
    <name evidence="2 4" type="ORF">BDZ99DRAFT_86312</name>
</gene>
<evidence type="ECO:0000313" key="2">
    <source>
        <dbReference type="EMBL" id="KAF2806836.1"/>
    </source>
</evidence>
<reference evidence="4" key="2">
    <citation type="submission" date="2020-04" db="EMBL/GenBank/DDBJ databases">
        <authorList>
            <consortium name="NCBI Genome Project"/>
        </authorList>
    </citation>
    <scope>NUCLEOTIDE SEQUENCE</scope>
    <source>
        <strain evidence="4">CBS 304.34</strain>
    </source>
</reference>
<reference evidence="4" key="3">
    <citation type="submission" date="2025-04" db="UniProtKB">
        <authorList>
            <consortium name="RefSeq"/>
        </authorList>
    </citation>
    <scope>IDENTIFICATION</scope>
    <source>
        <strain evidence="4">CBS 304.34</strain>
    </source>
</reference>
<evidence type="ECO:0000313" key="3">
    <source>
        <dbReference type="Proteomes" id="UP000504636"/>
    </source>
</evidence>
<proteinExistence type="predicted"/>